<evidence type="ECO:0000313" key="2">
    <source>
        <dbReference type="Proteomes" id="UP001151760"/>
    </source>
</evidence>
<dbReference type="Proteomes" id="UP001151760">
    <property type="component" value="Unassembled WGS sequence"/>
</dbReference>
<protein>
    <submittedName>
        <fullName evidence="1">Uncharacterized protein</fullName>
    </submittedName>
</protein>
<reference evidence="1" key="1">
    <citation type="journal article" date="2022" name="Int. J. Mol. Sci.">
        <title>Draft Genome of Tanacetum Coccineum: Genomic Comparison of Closely Related Tanacetum-Family Plants.</title>
        <authorList>
            <person name="Yamashiro T."/>
            <person name="Shiraishi A."/>
            <person name="Nakayama K."/>
            <person name="Satake H."/>
        </authorList>
    </citation>
    <scope>NUCLEOTIDE SEQUENCE</scope>
</reference>
<keyword evidence="2" id="KW-1185">Reference proteome</keyword>
<name>A0ABQ4YKT5_9ASTR</name>
<evidence type="ECO:0000313" key="1">
    <source>
        <dbReference type="EMBL" id="GJS78110.1"/>
    </source>
</evidence>
<comment type="caution">
    <text evidence="1">The sequence shown here is derived from an EMBL/GenBank/DDBJ whole genome shotgun (WGS) entry which is preliminary data.</text>
</comment>
<organism evidence="1 2">
    <name type="scientific">Tanacetum coccineum</name>
    <dbReference type="NCBI Taxonomy" id="301880"/>
    <lineage>
        <taxon>Eukaryota</taxon>
        <taxon>Viridiplantae</taxon>
        <taxon>Streptophyta</taxon>
        <taxon>Embryophyta</taxon>
        <taxon>Tracheophyta</taxon>
        <taxon>Spermatophyta</taxon>
        <taxon>Magnoliopsida</taxon>
        <taxon>eudicotyledons</taxon>
        <taxon>Gunneridae</taxon>
        <taxon>Pentapetalae</taxon>
        <taxon>asterids</taxon>
        <taxon>campanulids</taxon>
        <taxon>Asterales</taxon>
        <taxon>Asteraceae</taxon>
        <taxon>Asteroideae</taxon>
        <taxon>Anthemideae</taxon>
        <taxon>Anthemidinae</taxon>
        <taxon>Tanacetum</taxon>
    </lineage>
</organism>
<dbReference type="EMBL" id="BQNB010010500">
    <property type="protein sequence ID" value="GJS78110.1"/>
    <property type="molecule type" value="Genomic_DNA"/>
</dbReference>
<accession>A0ABQ4YKT5</accession>
<gene>
    <name evidence="1" type="ORF">Tco_0727991</name>
</gene>
<sequence>MATNEETYAAAAFMANLSSTSATNSQVNEVHSNDNPIFDNGDYQVEIRRCTTGRSFSSSCWTEIDDNTIPYHSIFLTPKPKWFQLRSEKERMLGFFAERLTDQPLQVQRQIARVFIHGWRMTTQSFRCKTHAHIHTTVSEVIKKVFIQGFRTISENQCLLQILKVTMIGRRDIIKAFKDSNRYEHVSLKISVWQSQSERRSQSNSKK</sequence>
<proteinExistence type="predicted"/>
<reference evidence="1" key="2">
    <citation type="submission" date="2022-01" db="EMBL/GenBank/DDBJ databases">
        <authorList>
            <person name="Yamashiro T."/>
            <person name="Shiraishi A."/>
            <person name="Satake H."/>
            <person name="Nakayama K."/>
        </authorList>
    </citation>
    <scope>NUCLEOTIDE SEQUENCE</scope>
</reference>